<sequence>KSTTTTPTTTTAATTTTTTAIDRCNTVGEQVKSTKGERSPLYEAIWRAGVETSWFHLLRKLILEALANRIHIALEHAPQPQSSSQLVKAANDVLVAWINIDPYLKEYLVSIPIGKWGTVCDFLHCVSATYPCTTTPSTTTTPSSRCQTVSDTIETVGQSSPLNTAIADG</sequence>
<dbReference type="WBParaSite" id="ASIM_0002144101-mRNA-1">
    <property type="protein sequence ID" value="ASIM_0002144101-mRNA-1"/>
    <property type="gene ID" value="ASIM_0002144101"/>
</dbReference>
<keyword evidence="2" id="KW-1185">Reference proteome</keyword>
<accession>A0A0M3KKB2</accession>
<proteinExistence type="predicted"/>
<dbReference type="AlphaFoldDB" id="A0A0M3KKB2"/>
<gene>
    <name evidence="1" type="ORF">ASIM_LOCUS20810</name>
</gene>
<organism evidence="3">
    <name type="scientific">Anisakis simplex</name>
    <name type="common">Herring worm</name>
    <dbReference type="NCBI Taxonomy" id="6269"/>
    <lineage>
        <taxon>Eukaryota</taxon>
        <taxon>Metazoa</taxon>
        <taxon>Ecdysozoa</taxon>
        <taxon>Nematoda</taxon>
        <taxon>Chromadorea</taxon>
        <taxon>Rhabditida</taxon>
        <taxon>Spirurina</taxon>
        <taxon>Ascaridomorpha</taxon>
        <taxon>Ascaridoidea</taxon>
        <taxon>Anisakidae</taxon>
        <taxon>Anisakis</taxon>
        <taxon>Anisakis simplex complex</taxon>
    </lineage>
</organism>
<dbReference type="EMBL" id="UYRR01040777">
    <property type="protein sequence ID" value="VDK79824.1"/>
    <property type="molecule type" value="Genomic_DNA"/>
</dbReference>
<evidence type="ECO:0000313" key="1">
    <source>
        <dbReference type="EMBL" id="VDK79824.1"/>
    </source>
</evidence>
<evidence type="ECO:0000313" key="2">
    <source>
        <dbReference type="Proteomes" id="UP000267096"/>
    </source>
</evidence>
<dbReference type="Proteomes" id="UP000267096">
    <property type="component" value="Unassembled WGS sequence"/>
</dbReference>
<reference evidence="3" key="1">
    <citation type="submission" date="2017-02" db="UniProtKB">
        <authorList>
            <consortium name="WormBaseParasite"/>
        </authorList>
    </citation>
    <scope>IDENTIFICATION</scope>
</reference>
<reference evidence="1 2" key="2">
    <citation type="submission" date="2018-11" db="EMBL/GenBank/DDBJ databases">
        <authorList>
            <consortium name="Pathogen Informatics"/>
        </authorList>
    </citation>
    <scope>NUCLEOTIDE SEQUENCE [LARGE SCALE GENOMIC DNA]</scope>
</reference>
<protein>
    <submittedName>
        <fullName evidence="3">Ras-GEF domain-containing protein</fullName>
    </submittedName>
</protein>
<name>A0A0M3KKB2_ANISI</name>
<evidence type="ECO:0000313" key="3">
    <source>
        <dbReference type="WBParaSite" id="ASIM_0002144101-mRNA-1"/>
    </source>
</evidence>